<dbReference type="PROSITE" id="PS51257">
    <property type="entry name" value="PROKAR_LIPOPROTEIN"/>
    <property type="match status" value="1"/>
</dbReference>
<feature type="signal peptide" evidence="1">
    <location>
        <begin position="1"/>
        <end position="24"/>
    </location>
</feature>
<feature type="chain" id="PRO_5019491383" description="Porin" evidence="1">
    <location>
        <begin position="25"/>
        <end position="242"/>
    </location>
</feature>
<dbReference type="Proteomes" id="UP000283855">
    <property type="component" value="Unassembled WGS sequence"/>
</dbReference>
<organism evidence="2 3">
    <name type="scientific">Phocaeicola coprophilus</name>
    <dbReference type="NCBI Taxonomy" id="387090"/>
    <lineage>
        <taxon>Bacteria</taxon>
        <taxon>Pseudomonadati</taxon>
        <taxon>Bacteroidota</taxon>
        <taxon>Bacteroidia</taxon>
        <taxon>Bacteroidales</taxon>
        <taxon>Bacteroidaceae</taxon>
        <taxon>Phocaeicola</taxon>
    </lineage>
</organism>
<evidence type="ECO:0000313" key="3">
    <source>
        <dbReference type="Proteomes" id="UP000283855"/>
    </source>
</evidence>
<dbReference type="AlphaFoldDB" id="A0A413SZB3"/>
<evidence type="ECO:0000256" key="1">
    <source>
        <dbReference type="SAM" id="SignalP"/>
    </source>
</evidence>
<comment type="caution">
    <text evidence="2">The sequence shown here is derived from an EMBL/GenBank/DDBJ whole genome shotgun (WGS) entry which is preliminary data.</text>
</comment>
<dbReference type="EMBL" id="QSFT01000016">
    <property type="protein sequence ID" value="RHA75360.1"/>
    <property type="molecule type" value="Genomic_DNA"/>
</dbReference>
<evidence type="ECO:0008006" key="4">
    <source>
        <dbReference type="Google" id="ProtNLM"/>
    </source>
</evidence>
<protein>
    <recommendedName>
        <fullName evidence="4">Porin</fullName>
    </recommendedName>
</protein>
<reference evidence="2 3" key="1">
    <citation type="submission" date="2018-08" db="EMBL/GenBank/DDBJ databases">
        <title>A genome reference for cultivated species of the human gut microbiota.</title>
        <authorList>
            <person name="Zou Y."/>
            <person name="Xue W."/>
            <person name="Luo G."/>
        </authorList>
    </citation>
    <scope>NUCLEOTIDE SEQUENCE [LARGE SCALE GENOMIC DNA]</scope>
    <source>
        <strain evidence="2 3">AM42-38</strain>
    </source>
</reference>
<gene>
    <name evidence="2" type="ORF">DW921_08555</name>
</gene>
<name>A0A413SZB3_9BACT</name>
<proteinExistence type="predicted"/>
<sequence length="242" mass="26024">MRKTMMAAVAVAIAGMACAEKVQAGEKVEASVGADLVSRYVWRGQDLGGVSVQPTIELGWNGLSLSAWGSVGFTREDTEEIDLTLGYERGGFSVSVTDYWTDEGPGYFHYGAHSTSHVFEAQVGYDFGWAALNWYTNFAGGDGQTESGKRAYSSFLSVNVPFALAGIDWNVEAGAVPWATDYYNATDEESSGANGFEVTEVSLQATKELPVTTSFTLPVFARVTWNPATEGAYFVFGLSLGF</sequence>
<dbReference type="RefSeq" id="WP_118400470.1">
    <property type="nucleotide sequence ID" value="NZ_CABJGD010000016.1"/>
</dbReference>
<evidence type="ECO:0000313" key="2">
    <source>
        <dbReference type="EMBL" id="RHA75360.1"/>
    </source>
</evidence>
<accession>A0A413SZB3</accession>
<keyword evidence="1" id="KW-0732">Signal</keyword>